<protein>
    <submittedName>
        <fullName evidence="1">Uncharacterized protein</fullName>
    </submittedName>
</protein>
<accession>A0ACC0AQ44</accession>
<sequence>MKRYVGLRKLTSVGIGEKFGPSKRAKRASYCLWFAKHGALLTKSLLVKRRVVEDGICPACHQEEETLLHALRDCQRAKMVWEHFAPQHCLQQFYSLDEYKAWHHWLST</sequence>
<gene>
    <name evidence="1" type="ORF">M9H77_22411</name>
</gene>
<dbReference type="EMBL" id="CM044705">
    <property type="protein sequence ID" value="KAI5663088.1"/>
    <property type="molecule type" value="Genomic_DNA"/>
</dbReference>
<evidence type="ECO:0000313" key="2">
    <source>
        <dbReference type="Proteomes" id="UP001060085"/>
    </source>
</evidence>
<name>A0ACC0AQ44_CATRO</name>
<keyword evidence="2" id="KW-1185">Reference proteome</keyword>
<reference evidence="2" key="1">
    <citation type="journal article" date="2023" name="Nat. Plants">
        <title>Single-cell RNA sequencing provides a high-resolution roadmap for understanding the multicellular compartmentation of specialized metabolism.</title>
        <authorList>
            <person name="Sun S."/>
            <person name="Shen X."/>
            <person name="Li Y."/>
            <person name="Li Y."/>
            <person name="Wang S."/>
            <person name="Li R."/>
            <person name="Zhang H."/>
            <person name="Shen G."/>
            <person name="Guo B."/>
            <person name="Wei J."/>
            <person name="Xu J."/>
            <person name="St-Pierre B."/>
            <person name="Chen S."/>
            <person name="Sun C."/>
        </authorList>
    </citation>
    <scope>NUCLEOTIDE SEQUENCE [LARGE SCALE GENOMIC DNA]</scope>
</reference>
<proteinExistence type="predicted"/>
<dbReference type="Proteomes" id="UP001060085">
    <property type="component" value="Linkage Group LG05"/>
</dbReference>
<evidence type="ECO:0000313" key="1">
    <source>
        <dbReference type="EMBL" id="KAI5663088.1"/>
    </source>
</evidence>
<organism evidence="1 2">
    <name type="scientific">Catharanthus roseus</name>
    <name type="common">Madagascar periwinkle</name>
    <name type="synonym">Vinca rosea</name>
    <dbReference type="NCBI Taxonomy" id="4058"/>
    <lineage>
        <taxon>Eukaryota</taxon>
        <taxon>Viridiplantae</taxon>
        <taxon>Streptophyta</taxon>
        <taxon>Embryophyta</taxon>
        <taxon>Tracheophyta</taxon>
        <taxon>Spermatophyta</taxon>
        <taxon>Magnoliopsida</taxon>
        <taxon>eudicotyledons</taxon>
        <taxon>Gunneridae</taxon>
        <taxon>Pentapetalae</taxon>
        <taxon>asterids</taxon>
        <taxon>lamiids</taxon>
        <taxon>Gentianales</taxon>
        <taxon>Apocynaceae</taxon>
        <taxon>Rauvolfioideae</taxon>
        <taxon>Vinceae</taxon>
        <taxon>Catharanthinae</taxon>
        <taxon>Catharanthus</taxon>
    </lineage>
</organism>
<comment type="caution">
    <text evidence="1">The sequence shown here is derived from an EMBL/GenBank/DDBJ whole genome shotgun (WGS) entry which is preliminary data.</text>
</comment>